<dbReference type="GO" id="GO:0004843">
    <property type="term" value="F:cysteine-type deubiquitinase activity"/>
    <property type="evidence" value="ECO:0007669"/>
    <property type="project" value="UniProtKB-EC"/>
</dbReference>
<evidence type="ECO:0000259" key="4">
    <source>
        <dbReference type="PROSITE" id="PS50235"/>
    </source>
</evidence>
<dbReference type="PANTHER" id="PTHR21646">
    <property type="entry name" value="UBIQUITIN CARBOXYL-TERMINAL HYDROLASE"/>
    <property type="match status" value="1"/>
</dbReference>
<dbReference type="InterPro" id="IPR038765">
    <property type="entry name" value="Papain-like_cys_pep_sf"/>
</dbReference>
<dbReference type="InParanoid" id="A0A6P6YFP8"/>
<dbReference type="Pfam" id="PF00443">
    <property type="entry name" value="UCH"/>
    <property type="match status" value="1"/>
</dbReference>
<evidence type="ECO:0000256" key="2">
    <source>
        <dbReference type="ARBA" id="ARBA00012759"/>
    </source>
</evidence>
<feature type="compositionally biased region" description="Basic residues" evidence="3">
    <location>
        <begin position="1"/>
        <end position="15"/>
    </location>
</feature>
<dbReference type="InterPro" id="IPR001394">
    <property type="entry name" value="Peptidase_C19_UCH"/>
</dbReference>
<dbReference type="EC" id="3.4.19.12" evidence="2"/>
<feature type="compositionally biased region" description="Polar residues" evidence="3">
    <location>
        <begin position="411"/>
        <end position="421"/>
    </location>
</feature>
<organism evidence="5 6">
    <name type="scientific">Dermatophagoides pteronyssinus</name>
    <name type="common">European house dust mite</name>
    <dbReference type="NCBI Taxonomy" id="6956"/>
    <lineage>
        <taxon>Eukaryota</taxon>
        <taxon>Metazoa</taxon>
        <taxon>Ecdysozoa</taxon>
        <taxon>Arthropoda</taxon>
        <taxon>Chelicerata</taxon>
        <taxon>Arachnida</taxon>
        <taxon>Acari</taxon>
        <taxon>Acariformes</taxon>
        <taxon>Sarcoptiformes</taxon>
        <taxon>Astigmata</taxon>
        <taxon>Psoroptidia</taxon>
        <taxon>Analgoidea</taxon>
        <taxon>Pyroglyphidae</taxon>
        <taxon>Dermatophagoidinae</taxon>
        <taxon>Dermatophagoides</taxon>
    </lineage>
</organism>
<dbReference type="InterPro" id="IPR018200">
    <property type="entry name" value="USP_CS"/>
</dbReference>
<reference evidence="6" key="1">
    <citation type="submission" date="2025-08" db="UniProtKB">
        <authorList>
            <consortium name="RefSeq"/>
        </authorList>
    </citation>
    <scope>IDENTIFICATION</scope>
    <source>
        <strain evidence="6">Airmid</strain>
    </source>
</reference>
<dbReference type="AlphaFoldDB" id="A0A6P6YFP8"/>
<feature type="compositionally biased region" description="Basic and acidic residues" evidence="3">
    <location>
        <begin position="398"/>
        <end position="410"/>
    </location>
</feature>
<dbReference type="PROSITE" id="PS50235">
    <property type="entry name" value="USP_3"/>
    <property type="match status" value="1"/>
</dbReference>
<dbReference type="GO" id="GO:0016579">
    <property type="term" value="P:protein deubiquitination"/>
    <property type="evidence" value="ECO:0007669"/>
    <property type="project" value="InterPro"/>
</dbReference>
<dbReference type="OrthoDB" id="2020758at2759"/>
<accession>A0A6P6YFP8</accession>
<feature type="region of interest" description="Disordered" evidence="3">
    <location>
        <begin position="286"/>
        <end position="455"/>
    </location>
</feature>
<dbReference type="PROSITE" id="PS00973">
    <property type="entry name" value="USP_2"/>
    <property type="match status" value="1"/>
</dbReference>
<dbReference type="Gene3D" id="3.90.70.10">
    <property type="entry name" value="Cysteine proteinases"/>
    <property type="match status" value="2"/>
</dbReference>
<comment type="catalytic activity">
    <reaction evidence="1">
        <text>Thiol-dependent hydrolysis of ester, thioester, amide, peptide and isopeptide bonds formed by the C-terminal Gly of ubiquitin (a 76-residue protein attached to proteins as an intracellular targeting signal).</text>
        <dbReference type="EC" id="3.4.19.12"/>
    </reaction>
</comment>
<gene>
    <name evidence="6" type="primary">LOC113797833</name>
</gene>
<evidence type="ECO:0000313" key="6">
    <source>
        <dbReference type="RefSeq" id="XP_027204077.1"/>
    </source>
</evidence>
<feature type="compositionally biased region" description="Basic and acidic residues" evidence="3">
    <location>
        <begin position="357"/>
        <end position="368"/>
    </location>
</feature>
<dbReference type="FunCoup" id="A0A6P6YFP8">
    <property type="interactions" value="1681"/>
</dbReference>
<dbReference type="SUPFAM" id="SSF54001">
    <property type="entry name" value="Cysteine proteinases"/>
    <property type="match status" value="1"/>
</dbReference>
<feature type="region of interest" description="Disordered" evidence="3">
    <location>
        <begin position="670"/>
        <end position="719"/>
    </location>
</feature>
<feature type="compositionally biased region" description="Acidic residues" evidence="3">
    <location>
        <begin position="320"/>
        <end position="333"/>
    </location>
</feature>
<dbReference type="OMA" id="GHLSKTY"/>
<dbReference type="RefSeq" id="XP_027204077.1">
    <property type="nucleotide sequence ID" value="XM_027348276.1"/>
</dbReference>
<feature type="domain" description="USP" evidence="4">
    <location>
        <begin position="81"/>
        <end position="757"/>
    </location>
</feature>
<dbReference type="KEGG" id="dpte:113797833"/>
<name>A0A6P6YFP8_DERPT</name>
<feature type="compositionally biased region" description="Low complexity" evidence="3">
    <location>
        <begin position="673"/>
        <end position="707"/>
    </location>
</feature>
<sequence length="758" mass="87888">MAKKNRKQQQRRAQNKKFAQTTTIKSKRNSSKTADNDSGGGGETIDLLSEKIDGVTIRSSASSASSTSMQGHSSCLMNQPSGLPNLGNTCYFNSVQQVMAQTYLLHHYLRERCQQDFRWNAQTFYWNESKQSFTSESLHLSLPPPNSLIIDFLQLQEQIFARKSTNPRALLSDIQREKQQFEGYAQQDAQELLITLLDSLKKSEILRQKYALLKGLRIEDRRNPTAEDRENAQRYKITAKHTVIDSIFGGQLLSIIHCNVCDYRSFTFEPFIDLALSLDTTFPQSKLSTCPPNDNVKKPQQQQQSTKMKKKNRKNKKNDEDDDECDGDVESCDEQQTANDYDYDDKSLIGRKKLRQEKKAARRAERKQIKLKNQQQQRNLKTENDENENVCSSSNDDDSQKPCIDNHEDNQIPNGDITCSSSDDDEKIASEILQSDDDDDKQNEPNNSQDLSAKKKKIIDDEFRYKFHLFAHERMCRTDEDYQNMDLGTLLRSFIKEETLDGSNKYLCENCSKQNGGKKIYSKATRCQLIALPPPILILQLKRFEASGFGFNKHRMMMHKLNTKISFPYRLYLSPYTSRIYEYFSRFYEPDCNPDDISDWNDRRLEYTLYAVVIHSGSLRFGHYMAYVCVRPESFNCENIRRFLHLKPFVSDIEHIMQFVREDLDHRNEKLSETTTNNPNNSDDSTNSTLNVTTTTTTSEPDMNQNNVDHDDDDDDNDKQEKNRKWYFISDSSVSSITLESVLRDATSPYMLFYERTK</sequence>
<feature type="region of interest" description="Disordered" evidence="3">
    <location>
        <begin position="1"/>
        <end position="45"/>
    </location>
</feature>
<keyword evidence="5" id="KW-1185">Reference proteome</keyword>
<evidence type="ECO:0000256" key="3">
    <source>
        <dbReference type="SAM" id="MobiDB-lite"/>
    </source>
</evidence>
<dbReference type="Proteomes" id="UP000515146">
    <property type="component" value="Unplaced"/>
</dbReference>
<dbReference type="InterPro" id="IPR028889">
    <property type="entry name" value="USP"/>
</dbReference>
<dbReference type="CTD" id="31458"/>
<protein>
    <recommendedName>
        <fullName evidence="2">ubiquitinyl hydrolase 1</fullName>
        <ecNumber evidence="2">3.4.19.12</ecNumber>
    </recommendedName>
</protein>
<proteinExistence type="predicted"/>
<feature type="compositionally biased region" description="Basic residues" evidence="3">
    <location>
        <begin position="307"/>
        <end position="316"/>
    </location>
</feature>
<evidence type="ECO:0000256" key="1">
    <source>
        <dbReference type="ARBA" id="ARBA00000707"/>
    </source>
</evidence>
<dbReference type="PANTHER" id="PTHR21646:SF39">
    <property type="entry name" value="UBIQUITIN CARBOXYL-TERMINAL HYDROLASE 16"/>
    <property type="match status" value="1"/>
</dbReference>
<dbReference type="InterPro" id="IPR050185">
    <property type="entry name" value="Ub_carboxyl-term_hydrolase"/>
</dbReference>
<evidence type="ECO:0000313" key="5">
    <source>
        <dbReference type="Proteomes" id="UP000515146"/>
    </source>
</evidence>